<proteinExistence type="predicted"/>
<dbReference type="Gramene" id="Kaladp0066s0014.1.v1.1">
    <property type="protein sequence ID" value="Kaladp0066s0014.1.v1.1.CDS.1"/>
    <property type="gene ID" value="Kaladp0066s0014.v1.1"/>
</dbReference>
<evidence type="ECO:0000313" key="3">
    <source>
        <dbReference type="Proteomes" id="UP000594263"/>
    </source>
</evidence>
<evidence type="ECO:0000256" key="1">
    <source>
        <dbReference type="SAM" id="MobiDB-lite"/>
    </source>
</evidence>
<protein>
    <submittedName>
        <fullName evidence="2">Uncharacterized protein</fullName>
    </submittedName>
</protein>
<keyword evidence="3" id="KW-1185">Reference proteome</keyword>
<organism evidence="2 3">
    <name type="scientific">Kalanchoe fedtschenkoi</name>
    <name type="common">Lavender scallops</name>
    <name type="synonym">South American air plant</name>
    <dbReference type="NCBI Taxonomy" id="63787"/>
    <lineage>
        <taxon>Eukaryota</taxon>
        <taxon>Viridiplantae</taxon>
        <taxon>Streptophyta</taxon>
        <taxon>Embryophyta</taxon>
        <taxon>Tracheophyta</taxon>
        <taxon>Spermatophyta</taxon>
        <taxon>Magnoliopsida</taxon>
        <taxon>eudicotyledons</taxon>
        <taxon>Gunneridae</taxon>
        <taxon>Pentapetalae</taxon>
        <taxon>Saxifragales</taxon>
        <taxon>Crassulaceae</taxon>
        <taxon>Kalanchoe</taxon>
    </lineage>
</organism>
<dbReference type="Proteomes" id="UP000594263">
    <property type="component" value="Unplaced"/>
</dbReference>
<dbReference type="AlphaFoldDB" id="A0A7N0UFQ1"/>
<reference evidence="2" key="1">
    <citation type="submission" date="2021-01" db="UniProtKB">
        <authorList>
            <consortium name="EnsemblPlants"/>
        </authorList>
    </citation>
    <scope>IDENTIFICATION</scope>
</reference>
<name>A0A7N0UFQ1_KALFE</name>
<accession>A0A7N0UFQ1</accession>
<feature type="compositionally biased region" description="Polar residues" evidence="1">
    <location>
        <begin position="68"/>
        <end position="79"/>
    </location>
</feature>
<feature type="compositionally biased region" description="Basic and acidic residues" evidence="1">
    <location>
        <begin position="132"/>
        <end position="141"/>
    </location>
</feature>
<evidence type="ECO:0000313" key="2">
    <source>
        <dbReference type="EnsemblPlants" id="Kaladp0066s0014.1.v1.1.CDS.1"/>
    </source>
</evidence>
<feature type="region of interest" description="Disordered" evidence="1">
    <location>
        <begin position="45"/>
        <end position="159"/>
    </location>
</feature>
<feature type="compositionally biased region" description="Basic and acidic residues" evidence="1">
    <location>
        <begin position="52"/>
        <end position="67"/>
    </location>
</feature>
<feature type="compositionally biased region" description="Basic and acidic residues" evidence="1">
    <location>
        <begin position="94"/>
        <end position="122"/>
    </location>
</feature>
<dbReference type="EnsemblPlants" id="Kaladp0066s0014.1.v1.1">
    <property type="protein sequence ID" value="Kaladp0066s0014.1.v1.1.CDS.1"/>
    <property type="gene ID" value="Kaladp0066s0014.v1.1"/>
</dbReference>
<sequence length="159" mass="17691">MKKQHLEDLKSEDIVIDPLCSAISPTKLDNQEMLDPAETVTHCSSEECESLNDERHGQEESSSDRSCFDNQKSVASGNPNGEPVKEYSTCPENQFEKYDSLRNENPGDREHYWQDPASRKGCSDNQSYVGSEEEHGVEDRSSLGNEDCISSPELSANGS</sequence>